<dbReference type="NCBIfam" id="TIGR00733">
    <property type="entry name" value="OPT family oligopeptide transporter"/>
    <property type="match status" value="1"/>
</dbReference>
<evidence type="ECO:0000256" key="3">
    <source>
        <dbReference type="ARBA" id="ARBA00022692"/>
    </source>
</evidence>
<dbReference type="Proteomes" id="UP000886657">
    <property type="component" value="Unassembled WGS sequence"/>
</dbReference>
<evidence type="ECO:0000256" key="5">
    <source>
        <dbReference type="ARBA" id="ARBA00023136"/>
    </source>
</evidence>
<evidence type="ECO:0000256" key="1">
    <source>
        <dbReference type="ARBA" id="ARBA00004141"/>
    </source>
</evidence>
<feature type="transmembrane region" description="Helical" evidence="6">
    <location>
        <begin position="269"/>
        <end position="290"/>
    </location>
</feature>
<protein>
    <submittedName>
        <fullName evidence="7">Oligopeptide transporter, OPT family</fullName>
    </submittedName>
</protein>
<feature type="transmembrane region" description="Helical" evidence="6">
    <location>
        <begin position="79"/>
        <end position="103"/>
    </location>
</feature>
<feature type="transmembrane region" description="Helical" evidence="6">
    <location>
        <begin position="166"/>
        <end position="187"/>
    </location>
</feature>
<gene>
    <name evidence="7" type="ORF">IPP58_11220</name>
</gene>
<dbReference type="Pfam" id="PF03169">
    <property type="entry name" value="OPT"/>
    <property type="match status" value="1"/>
</dbReference>
<dbReference type="AlphaFoldDB" id="A0A9D7SG44"/>
<dbReference type="GO" id="GO:0016020">
    <property type="term" value="C:membrane"/>
    <property type="evidence" value="ECO:0007669"/>
    <property type="project" value="UniProtKB-SubCell"/>
</dbReference>
<feature type="transmembrane region" description="Helical" evidence="6">
    <location>
        <begin position="109"/>
        <end position="128"/>
    </location>
</feature>
<sequence>MSGELDSRGAVLGGESVAEFTFRAIATGILLGVTFGAANAYLGLRVGMTISASIPATVLTIALFRLLRIKGTLLEANMAKTVASASTSLATGTIFTIPALFLWGITPPFMQVVALCFLGGVFGIMAMIPLRRLLIVQSAGELPYPEGAACAEVLRASYAGLTGGTWIFYGIGIGFAVKLAISLFYLLPAEIGVYLPVLPRAYLATAVAPALLGIGYILGFKRSAVIVSGAALASLVLIPMIAHFGAGLASPVAPEPSALIRDMNDGQIWKAYVRFIGAGAVAAAGIYTVLQTLPTITRTFLSVLQGLLRRKDHTAPHPERTDRDLPGGVVVGALVAVLAVAAFVPGVFGQGMTLLPRLVCALGVGVCGVLFVTVAARIVGLIGVSSQPTSGITLITLMLVSAMFVVAGWKTTAAMAAVLTVGTIVAIAASKAGDISQDLKTGAMVGATPALQQLGQLIGAACACWAVAATVLLLGKVYAFGSQELPAPQAMLMKTVIEGVLSGNLPWPLVLMGVGITVPVILCGISALSFAIGVYLPLASMAAIFLGGCVRQLVDQRRAARGETLGDEGDPGILAASGLVAGEGLAGVVVAGLVAAKLVSSGGSPLLTGFTGRLAGLVLLVLVGAFLGWAASQRKTLSVLPK</sequence>
<feature type="transmembrane region" description="Helical" evidence="6">
    <location>
        <begin position="199"/>
        <end position="218"/>
    </location>
</feature>
<keyword evidence="4 6" id="KW-1133">Transmembrane helix</keyword>
<feature type="transmembrane region" description="Helical" evidence="6">
    <location>
        <begin position="610"/>
        <end position="631"/>
    </location>
</feature>
<feature type="transmembrane region" description="Helical" evidence="6">
    <location>
        <begin position="391"/>
        <end position="409"/>
    </location>
</feature>
<keyword evidence="2" id="KW-0813">Transport</keyword>
<proteinExistence type="predicted"/>
<dbReference type="InterPro" id="IPR004814">
    <property type="entry name" value="Oligopep_transpt"/>
</dbReference>
<keyword evidence="3 6" id="KW-0812">Transmembrane</keyword>
<feature type="transmembrane region" description="Helical" evidence="6">
    <location>
        <begin position="509"/>
        <end position="528"/>
    </location>
</feature>
<organism evidence="7 8">
    <name type="scientific">Candidatus Geothrix skivensis</name>
    <dbReference type="NCBI Taxonomy" id="2954439"/>
    <lineage>
        <taxon>Bacteria</taxon>
        <taxon>Pseudomonadati</taxon>
        <taxon>Acidobacteriota</taxon>
        <taxon>Holophagae</taxon>
        <taxon>Holophagales</taxon>
        <taxon>Holophagaceae</taxon>
        <taxon>Geothrix</taxon>
    </lineage>
</organism>
<evidence type="ECO:0000256" key="2">
    <source>
        <dbReference type="ARBA" id="ARBA00022448"/>
    </source>
</evidence>
<feature type="transmembrane region" description="Helical" evidence="6">
    <location>
        <begin position="329"/>
        <end position="348"/>
    </location>
</feature>
<name>A0A9D7SG44_9BACT</name>
<reference evidence="7" key="1">
    <citation type="submission" date="2020-10" db="EMBL/GenBank/DDBJ databases">
        <title>Connecting structure to function with the recovery of over 1000 high-quality activated sludge metagenome-assembled genomes encoding full-length rRNA genes using long-read sequencing.</title>
        <authorList>
            <person name="Singleton C.M."/>
            <person name="Petriglieri F."/>
            <person name="Kristensen J.M."/>
            <person name="Kirkegaard R.H."/>
            <person name="Michaelsen T.Y."/>
            <person name="Andersen M.H."/>
            <person name="Karst S.M."/>
            <person name="Dueholm M.S."/>
            <person name="Nielsen P.H."/>
            <person name="Albertsen M."/>
        </authorList>
    </citation>
    <scope>NUCLEOTIDE SEQUENCE</scope>
    <source>
        <strain evidence="7">Skiv_18-Q3-R9-52_MAXAC.067</strain>
    </source>
</reference>
<comment type="caution">
    <text evidence="7">The sequence shown here is derived from an EMBL/GenBank/DDBJ whole genome shotgun (WGS) entry which is preliminary data.</text>
</comment>
<feature type="transmembrane region" description="Helical" evidence="6">
    <location>
        <begin position="574"/>
        <end position="598"/>
    </location>
</feature>
<evidence type="ECO:0000313" key="7">
    <source>
        <dbReference type="EMBL" id="MBK9797047.1"/>
    </source>
</evidence>
<dbReference type="GO" id="GO:0035673">
    <property type="term" value="F:oligopeptide transmembrane transporter activity"/>
    <property type="evidence" value="ECO:0007669"/>
    <property type="project" value="InterPro"/>
</dbReference>
<evidence type="ECO:0000256" key="6">
    <source>
        <dbReference type="SAM" id="Phobius"/>
    </source>
</evidence>
<dbReference type="NCBIfam" id="TIGR00728">
    <property type="entry name" value="OPT_sfam"/>
    <property type="match status" value="1"/>
</dbReference>
<dbReference type="PANTHER" id="PTHR31645:SF0">
    <property type="entry name" value="OLIGOPEPTIDE TRANSPORTER YGL114W-RELATED"/>
    <property type="match status" value="1"/>
</dbReference>
<feature type="transmembrane region" description="Helical" evidence="6">
    <location>
        <begin position="20"/>
        <end position="42"/>
    </location>
</feature>
<keyword evidence="5 6" id="KW-0472">Membrane</keyword>
<comment type="subcellular location">
    <subcellularLocation>
        <location evidence="1">Membrane</location>
        <topology evidence="1">Multi-pass membrane protein</topology>
    </subcellularLocation>
</comment>
<feature type="transmembrane region" description="Helical" evidence="6">
    <location>
        <begin position="354"/>
        <end position="379"/>
    </location>
</feature>
<dbReference type="PANTHER" id="PTHR31645">
    <property type="entry name" value="OLIGOPEPTIDE TRANSPORTER YGL114W-RELATED"/>
    <property type="match status" value="1"/>
</dbReference>
<dbReference type="InterPro" id="IPR045035">
    <property type="entry name" value="YSL-like"/>
</dbReference>
<evidence type="ECO:0000313" key="8">
    <source>
        <dbReference type="Proteomes" id="UP000886657"/>
    </source>
</evidence>
<feature type="transmembrane region" description="Helical" evidence="6">
    <location>
        <begin position="535"/>
        <end position="554"/>
    </location>
</feature>
<accession>A0A9D7SG44</accession>
<feature type="transmembrane region" description="Helical" evidence="6">
    <location>
        <begin position="225"/>
        <end position="249"/>
    </location>
</feature>
<feature type="transmembrane region" description="Helical" evidence="6">
    <location>
        <begin position="454"/>
        <end position="475"/>
    </location>
</feature>
<evidence type="ECO:0000256" key="4">
    <source>
        <dbReference type="ARBA" id="ARBA00022989"/>
    </source>
</evidence>
<dbReference type="InterPro" id="IPR004813">
    <property type="entry name" value="OPT"/>
</dbReference>
<dbReference type="EMBL" id="JADKIO010000008">
    <property type="protein sequence ID" value="MBK9797047.1"/>
    <property type="molecule type" value="Genomic_DNA"/>
</dbReference>
<feature type="transmembrane region" description="Helical" evidence="6">
    <location>
        <begin position="48"/>
        <end position="67"/>
    </location>
</feature>